<keyword evidence="1" id="KW-0378">Hydrolase</keyword>
<dbReference type="AlphaFoldDB" id="A0A9W7H2A3"/>
<comment type="caution">
    <text evidence="2">The sequence shown here is derived from an EMBL/GenBank/DDBJ whole genome shotgun (WGS) entry which is preliminary data.</text>
</comment>
<gene>
    <name evidence="2" type="ORF">HRI_000644300</name>
</gene>
<sequence length="68" mass="7894">MWYNVFKDDGDNIAMESPCNFSMVDDDIYRSGCPRPSNFAFLETPNLRSIIYLCPEPYPEENIEFFGA</sequence>
<organism evidence="2 3">
    <name type="scientific">Hibiscus trionum</name>
    <name type="common">Flower of an hour</name>
    <dbReference type="NCBI Taxonomy" id="183268"/>
    <lineage>
        <taxon>Eukaryota</taxon>
        <taxon>Viridiplantae</taxon>
        <taxon>Streptophyta</taxon>
        <taxon>Embryophyta</taxon>
        <taxon>Tracheophyta</taxon>
        <taxon>Spermatophyta</taxon>
        <taxon>Magnoliopsida</taxon>
        <taxon>eudicotyledons</taxon>
        <taxon>Gunneridae</taxon>
        <taxon>Pentapetalae</taxon>
        <taxon>rosids</taxon>
        <taxon>malvids</taxon>
        <taxon>Malvales</taxon>
        <taxon>Malvaceae</taxon>
        <taxon>Malvoideae</taxon>
        <taxon>Hibiscus</taxon>
    </lineage>
</organism>
<dbReference type="PANTHER" id="PTHR31126">
    <property type="entry name" value="TYROSINE-PROTEIN PHOSPHATASE"/>
    <property type="match status" value="1"/>
</dbReference>
<evidence type="ECO:0000313" key="3">
    <source>
        <dbReference type="Proteomes" id="UP001165190"/>
    </source>
</evidence>
<dbReference type="GO" id="GO:0005737">
    <property type="term" value="C:cytoplasm"/>
    <property type="evidence" value="ECO:0007669"/>
    <property type="project" value="TreeGrafter"/>
</dbReference>
<proteinExistence type="predicted"/>
<reference evidence="2" key="1">
    <citation type="submission" date="2023-05" db="EMBL/GenBank/DDBJ databases">
        <title>Genome and transcriptome analyses reveal genes involved in the formation of fine ridges on petal epidermal cells in Hibiscus trionum.</title>
        <authorList>
            <person name="Koshimizu S."/>
            <person name="Masuda S."/>
            <person name="Ishii T."/>
            <person name="Shirasu K."/>
            <person name="Hoshino A."/>
            <person name="Arita M."/>
        </authorList>
    </citation>
    <scope>NUCLEOTIDE SEQUENCE</scope>
    <source>
        <strain evidence="2">Hamamatsu line</strain>
    </source>
</reference>
<evidence type="ECO:0000313" key="2">
    <source>
        <dbReference type="EMBL" id="GMI69750.1"/>
    </source>
</evidence>
<evidence type="ECO:0000256" key="1">
    <source>
        <dbReference type="ARBA" id="ARBA00022801"/>
    </source>
</evidence>
<dbReference type="Pfam" id="PF03162">
    <property type="entry name" value="Y_phosphatase2"/>
    <property type="match status" value="1"/>
</dbReference>
<dbReference type="Gene3D" id="3.90.190.10">
    <property type="entry name" value="Protein tyrosine phosphatase superfamily"/>
    <property type="match status" value="1"/>
</dbReference>
<dbReference type="InterPro" id="IPR020428">
    <property type="entry name" value="PFA-DSPs"/>
</dbReference>
<dbReference type="GO" id="GO:0016791">
    <property type="term" value="F:phosphatase activity"/>
    <property type="evidence" value="ECO:0007669"/>
    <property type="project" value="InterPro"/>
</dbReference>
<dbReference type="EMBL" id="BSYR01000007">
    <property type="protein sequence ID" value="GMI69750.1"/>
    <property type="molecule type" value="Genomic_DNA"/>
</dbReference>
<name>A0A9W7H2A3_HIBTR</name>
<dbReference type="OrthoDB" id="6375174at2759"/>
<dbReference type="InterPro" id="IPR004861">
    <property type="entry name" value="Siw14-like"/>
</dbReference>
<dbReference type="SUPFAM" id="SSF52799">
    <property type="entry name" value="(Phosphotyrosine protein) phosphatases II"/>
    <property type="match status" value="1"/>
</dbReference>
<keyword evidence="3" id="KW-1185">Reference proteome</keyword>
<dbReference type="PANTHER" id="PTHR31126:SF46">
    <property type="entry name" value="TYROSINE-PROTEIN PHOSPHATASE DSP5"/>
    <property type="match status" value="1"/>
</dbReference>
<dbReference type="PRINTS" id="PR01911">
    <property type="entry name" value="PFDSPHPHTASE"/>
</dbReference>
<accession>A0A9W7H2A3</accession>
<dbReference type="Proteomes" id="UP001165190">
    <property type="component" value="Unassembled WGS sequence"/>
</dbReference>
<dbReference type="InterPro" id="IPR029021">
    <property type="entry name" value="Prot-tyrosine_phosphatase-like"/>
</dbReference>
<protein>
    <submittedName>
        <fullName evidence="2">Plant and fungi atypical dual-specificity phosphatase 3</fullName>
    </submittedName>
</protein>